<dbReference type="AlphaFoldDB" id="A0A3B0REC9"/>
<name>A0A3B0REC9_9ZZZZ</name>
<dbReference type="SUPFAM" id="SSF55120">
    <property type="entry name" value="Pseudouridine synthase"/>
    <property type="match status" value="1"/>
</dbReference>
<evidence type="ECO:0000256" key="2">
    <source>
        <dbReference type="ARBA" id="ARBA00022694"/>
    </source>
</evidence>
<dbReference type="GO" id="GO:1990481">
    <property type="term" value="P:mRNA pseudouridine synthesis"/>
    <property type="evidence" value="ECO:0007669"/>
    <property type="project" value="TreeGrafter"/>
</dbReference>
<evidence type="ECO:0000259" key="5">
    <source>
        <dbReference type="Pfam" id="PF16198"/>
    </source>
</evidence>
<protein>
    <recommendedName>
        <fullName evidence="1">tRNA pseudouridine(55) synthase</fullName>
        <ecNumber evidence="1">5.4.99.25</ecNumber>
    </recommendedName>
</protein>
<dbReference type="Pfam" id="PF16198">
    <property type="entry name" value="TruB_C_2"/>
    <property type="match status" value="1"/>
</dbReference>
<dbReference type="InterPro" id="IPR032819">
    <property type="entry name" value="TruB_C"/>
</dbReference>
<feature type="domain" description="Pseudouridine synthase II N-terminal" evidence="4">
    <location>
        <begin position="32"/>
        <end position="180"/>
    </location>
</feature>
<dbReference type="InterPro" id="IPR014780">
    <property type="entry name" value="tRNA_psdUridine_synth_TruB"/>
</dbReference>
<dbReference type="PANTHER" id="PTHR13767">
    <property type="entry name" value="TRNA-PSEUDOURIDINE SYNTHASE"/>
    <property type="match status" value="1"/>
</dbReference>
<sequence>MSRRKKGRDVSGWMVLDKGLGISSNHALGKARWLMNAKKVGHAGTLDPLATGVLPLAFGEATKTIPFIMDASKEYEFTILFGSSTDTLDAEGKETASSDARPDREAMLAVLPKFLGKIEQIPPIFSAIHVNGERAYKLAREGKAVELSARTVEVLDLQLLADTPGHSADFALTCGKGTYVRSLARDICAALAVEGHVSALRRTRVGPFCQTAAITLDELEVMVHKAPAYEPDLPVETALADIPALALTKDQAQNVSQGRAIQAPAELIATSCNDAMIVAKTAGTLLALMQLRDGDLYPFRVFNLV</sequence>
<dbReference type="GO" id="GO:0006400">
    <property type="term" value="P:tRNA modification"/>
    <property type="evidence" value="ECO:0007669"/>
    <property type="project" value="TreeGrafter"/>
</dbReference>
<evidence type="ECO:0000256" key="3">
    <source>
        <dbReference type="ARBA" id="ARBA00023235"/>
    </source>
</evidence>
<dbReference type="InterPro" id="IPR002501">
    <property type="entry name" value="PsdUridine_synth_N"/>
</dbReference>
<feature type="domain" description="tRNA pseudouridylate synthase B C-terminal" evidence="5">
    <location>
        <begin position="181"/>
        <end position="226"/>
    </location>
</feature>
<dbReference type="HAMAP" id="MF_01080">
    <property type="entry name" value="TruB_bact"/>
    <property type="match status" value="1"/>
</dbReference>
<dbReference type="GO" id="GO:0160148">
    <property type="term" value="F:tRNA pseudouridine(55) synthase activity"/>
    <property type="evidence" value="ECO:0007669"/>
    <property type="project" value="UniProtKB-EC"/>
</dbReference>
<keyword evidence="3 6" id="KW-0413">Isomerase</keyword>
<accession>A0A3B0REC9</accession>
<gene>
    <name evidence="6" type="ORF">MNBD_ALPHA06-1802</name>
</gene>
<keyword evidence="2" id="KW-0819">tRNA processing</keyword>
<evidence type="ECO:0000313" key="6">
    <source>
        <dbReference type="EMBL" id="VAV91694.1"/>
    </source>
</evidence>
<dbReference type="Pfam" id="PF01509">
    <property type="entry name" value="TruB_N"/>
    <property type="match status" value="1"/>
</dbReference>
<dbReference type="CDD" id="cd02573">
    <property type="entry name" value="PseudoU_synth_EcTruB"/>
    <property type="match status" value="1"/>
</dbReference>
<dbReference type="EC" id="5.4.99.25" evidence="1"/>
<proteinExistence type="inferred from homology"/>
<dbReference type="EMBL" id="UOEE01000130">
    <property type="protein sequence ID" value="VAV91694.1"/>
    <property type="molecule type" value="Genomic_DNA"/>
</dbReference>
<dbReference type="NCBIfam" id="TIGR00431">
    <property type="entry name" value="TruB"/>
    <property type="match status" value="1"/>
</dbReference>
<reference evidence="6" key="1">
    <citation type="submission" date="2018-06" db="EMBL/GenBank/DDBJ databases">
        <authorList>
            <person name="Zhirakovskaya E."/>
        </authorList>
    </citation>
    <scope>NUCLEOTIDE SEQUENCE</scope>
</reference>
<dbReference type="GO" id="GO:0003723">
    <property type="term" value="F:RNA binding"/>
    <property type="evidence" value="ECO:0007669"/>
    <property type="project" value="InterPro"/>
</dbReference>
<evidence type="ECO:0000259" key="4">
    <source>
        <dbReference type="Pfam" id="PF01509"/>
    </source>
</evidence>
<dbReference type="Gene3D" id="3.30.2350.10">
    <property type="entry name" value="Pseudouridine synthase"/>
    <property type="match status" value="1"/>
</dbReference>
<dbReference type="PANTHER" id="PTHR13767:SF2">
    <property type="entry name" value="PSEUDOURIDYLATE SYNTHASE TRUB1"/>
    <property type="match status" value="1"/>
</dbReference>
<organism evidence="6">
    <name type="scientific">hydrothermal vent metagenome</name>
    <dbReference type="NCBI Taxonomy" id="652676"/>
    <lineage>
        <taxon>unclassified sequences</taxon>
        <taxon>metagenomes</taxon>
        <taxon>ecological metagenomes</taxon>
    </lineage>
</organism>
<evidence type="ECO:0000256" key="1">
    <source>
        <dbReference type="ARBA" id="ARBA00012787"/>
    </source>
</evidence>
<dbReference type="InterPro" id="IPR020103">
    <property type="entry name" value="PsdUridine_synth_cat_dom_sf"/>
</dbReference>